<gene>
    <name evidence="4" type="ORF">THAPSDRAFT_24335</name>
</gene>
<name>B8LBY3_THAPS</name>
<sequence>MRLLLASDGLELCLATGCRWRHRRRCNWRVVLDERGTTEGRDERTGNYRRGVEVRGWGRFAVVCWVGGGSSSVAAKGARRTSSSSVAFRPGLNSNTTMASPFAFDPFAAPAPPASSSGRAASASAAAPTSSSSAAPSSNPFDAFTPGPTPSVANADTNNNFPWQQSARAVMSNGSTVWKNASTLSSKSTPIKSPSSCSLHETTMKRIVPYDGPINTLETNWDPWLFAAASSSPQSLWRNNGNFMTYLIVSGNESCIVPGGVESVLKWNRSNGRGGGQQGRGVEDSLSQFDSSLSLNDGSVEDFDQANSNNVIDTATNTTATKRAPSSGGGLGFLKSGLKKAQGAIERSVTTMAIRADGGKNPDWVCASLHYRADQNGSGVNATMASGMGVQKLPGDVCLSRTEWIRLPSGSSGIDYGGGLAFTLPLSVPDFGFMEAAASGGEVGGGGVRLTVRLYIRSGAALLNMVKREYCVGECSVQYADVLRMASGVGKQQQTQQQSSINYSSSVNLPLTGGMLSEPISYSTGASSPPAAIKITATPRIKFNQPCTFGWSLTDPISTPPVTPLSWLKMFQLPLDQAYAFPILNHHQLLNAHQINQQRSSSNATLLMNETAVESTLTLPIATAVSRLLSSAAMQSQQIASMTAARTFRRESLRSYAIPPDDEFKGNAIASAAMKDGCADVAIGVVALVLIGEAGMGAAGGNGGAELGLDAFPTVRANLSFQRHDSIFEEPLANSFSLPLLDEVSGSSYINNPAAGLGPKEAVTTRFCPRILSGISNNDEDAALLPGIMGTKPNGKYVGNVRLEVLCGSYSNGTAQGSEITTLEGIVELEPHLEATQQQQGKIPVLCPAIDTNNGRRVGTFLLLVRVRTETNSQTQIRDSVPDAKGGLISVVGLDTLAEEMGLFPSLDCSINSDATNATASGIRQRQVATMGSFITPGFLKQQAEQRTGDAAMLSERYDKYFHSVLSGVSPDVTTEDESDVPLFKRRTPRPFRPSNSRPDQLLAGLGFNVHVQAVSLSILQDGNAAIPAAVYHSVTHGAPADHARGFGGIKGTDSGENGARGGLRRLETKRLELAKEVDDNISGLINAVGEFFKMRAHTAAIRQQSGLKPSRHIPPNVQAVSYYRSRITASTQKLHSLTWDVAVRRGNCFSQALGIAVTSYLASLSDGGPGWRFANLWAKHGYLITFEGLLSAVGKELGMIEDASTAVEMLRMVSVVLVSDDSNNNDGSAGSTSRQRIPVPFSPFVKWVYLIYLTPNGSGSKTQYRLDVGLDPSYYQNRVPAPLKGGAAVRFFPVLFQMGVDIRQWGANTGRSVTTQIKDRAKGGNILSESTSKDAEDVETNGEFGVDLINDGDEEDDDDEAGGVPDNEILVQLNLEAIRKLNLYAHAINPAGAQSPLPTYDQSQAQSLPMHPYLVSLGDTIKSSAGKMDHGILDKAGTVVQRLGGGSTVFCKSGKDRTGMSCTFKQAQFTQRFMKKEANATLEDTHVAGEDVFSISTLNRIHGTRVPICEKNAGESKFAFNALQAKFMPPALVPPSITLASLLKKPET</sequence>
<feature type="region of interest" description="Disordered" evidence="3">
    <location>
        <begin position="111"/>
        <end position="160"/>
    </location>
</feature>
<dbReference type="Proteomes" id="UP000001449">
    <property type="component" value="Chromosome 11"/>
</dbReference>
<dbReference type="InParanoid" id="B8LBY3"/>
<keyword evidence="1" id="KW-0378">Hydrolase</keyword>
<keyword evidence="2" id="KW-0443">Lipid metabolism</keyword>
<evidence type="ECO:0000256" key="2">
    <source>
        <dbReference type="ARBA" id="ARBA00023098"/>
    </source>
</evidence>
<dbReference type="InterPro" id="IPR039034">
    <property type="entry name" value="INPP4"/>
</dbReference>
<dbReference type="PANTHER" id="PTHR12187">
    <property type="entry name" value="AGAP000124-PA"/>
    <property type="match status" value="1"/>
</dbReference>
<dbReference type="GO" id="GO:0005737">
    <property type="term" value="C:cytoplasm"/>
    <property type="evidence" value="ECO:0000318"/>
    <property type="project" value="GO_Central"/>
</dbReference>
<dbReference type="eggNOG" id="KOG4428">
    <property type="taxonomic scope" value="Eukaryota"/>
</dbReference>
<accession>B8LBY3</accession>
<dbReference type="KEGG" id="tps:THAPSDRAFT_24335"/>
<dbReference type="EMBL" id="DS999415">
    <property type="protein sequence ID" value="EED87125.1"/>
    <property type="molecule type" value="Genomic_DNA"/>
</dbReference>
<protein>
    <submittedName>
        <fullName evidence="4">Uncharacterized protein</fullName>
    </submittedName>
</protein>
<dbReference type="GO" id="GO:0016316">
    <property type="term" value="F:phosphatidylinositol-3,4-bisphosphate 4-phosphatase activity"/>
    <property type="evidence" value="ECO:0000318"/>
    <property type="project" value="GO_Central"/>
</dbReference>
<organism evidence="4 5">
    <name type="scientific">Thalassiosira pseudonana</name>
    <name type="common">Marine diatom</name>
    <name type="synonym">Cyclotella nana</name>
    <dbReference type="NCBI Taxonomy" id="35128"/>
    <lineage>
        <taxon>Eukaryota</taxon>
        <taxon>Sar</taxon>
        <taxon>Stramenopiles</taxon>
        <taxon>Ochrophyta</taxon>
        <taxon>Bacillariophyta</taxon>
        <taxon>Coscinodiscophyceae</taxon>
        <taxon>Thalassiosirophycidae</taxon>
        <taxon>Thalassiosirales</taxon>
        <taxon>Thalassiosiraceae</taxon>
        <taxon>Thalassiosira</taxon>
    </lineage>
</organism>
<proteinExistence type="predicted"/>
<evidence type="ECO:0000256" key="1">
    <source>
        <dbReference type="ARBA" id="ARBA00022801"/>
    </source>
</evidence>
<evidence type="ECO:0000313" key="5">
    <source>
        <dbReference type="Proteomes" id="UP000001449"/>
    </source>
</evidence>
<dbReference type="PaxDb" id="35128-Thaps24335"/>
<feature type="compositionally biased region" description="Low complexity" evidence="3">
    <location>
        <begin position="111"/>
        <end position="144"/>
    </location>
</feature>
<dbReference type="GeneID" id="7448319"/>
<dbReference type="RefSeq" id="XP_002296429.1">
    <property type="nucleotide sequence ID" value="XM_002296393.1"/>
</dbReference>
<reference evidence="4 5" key="1">
    <citation type="journal article" date="2004" name="Science">
        <title>The genome of the diatom Thalassiosira pseudonana: ecology, evolution, and metabolism.</title>
        <authorList>
            <person name="Armbrust E.V."/>
            <person name="Berges J.A."/>
            <person name="Bowler C."/>
            <person name="Green B.R."/>
            <person name="Martinez D."/>
            <person name="Putnam N.H."/>
            <person name="Zhou S."/>
            <person name="Allen A.E."/>
            <person name="Apt K.E."/>
            <person name="Bechner M."/>
            <person name="Brzezinski M.A."/>
            <person name="Chaal B.K."/>
            <person name="Chiovitti A."/>
            <person name="Davis A.K."/>
            <person name="Demarest M.S."/>
            <person name="Detter J.C."/>
            <person name="Glavina T."/>
            <person name="Goodstein D."/>
            <person name="Hadi M.Z."/>
            <person name="Hellsten U."/>
            <person name="Hildebrand M."/>
            <person name="Jenkins B.D."/>
            <person name="Jurka J."/>
            <person name="Kapitonov V.V."/>
            <person name="Kroger N."/>
            <person name="Lau W.W."/>
            <person name="Lane T.W."/>
            <person name="Larimer F.W."/>
            <person name="Lippmeier J.C."/>
            <person name="Lucas S."/>
            <person name="Medina M."/>
            <person name="Montsant A."/>
            <person name="Obornik M."/>
            <person name="Parker M.S."/>
            <person name="Palenik B."/>
            <person name="Pazour G.J."/>
            <person name="Richardson P.M."/>
            <person name="Rynearson T.A."/>
            <person name="Saito M.A."/>
            <person name="Schwartz D.C."/>
            <person name="Thamatrakoln K."/>
            <person name="Valentin K."/>
            <person name="Vardi A."/>
            <person name="Wilkerson F.P."/>
            <person name="Rokhsar D.S."/>
        </authorList>
    </citation>
    <scope>NUCLEOTIDE SEQUENCE [LARGE SCALE GENOMIC DNA]</scope>
    <source>
        <strain evidence="4 5">CCMP1335</strain>
    </source>
</reference>
<keyword evidence="5" id="KW-1185">Reference proteome</keyword>
<feature type="compositionally biased region" description="Polar residues" evidence="3">
    <location>
        <begin position="151"/>
        <end position="160"/>
    </location>
</feature>
<dbReference type="PANTHER" id="PTHR12187:SF11">
    <property type="entry name" value="PHOSPHATIDYLINOSITOL-3,4-BISPHOSPHATE 4-PHOSPHATASE"/>
    <property type="match status" value="1"/>
</dbReference>
<reference evidence="4 5" key="2">
    <citation type="journal article" date="2008" name="Nature">
        <title>The Phaeodactylum genome reveals the evolutionary history of diatom genomes.</title>
        <authorList>
            <person name="Bowler C."/>
            <person name="Allen A.E."/>
            <person name="Badger J.H."/>
            <person name="Grimwood J."/>
            <person name="Jabbari K."/>
            <person name="Kuo A."/>
            <person name="Maheswari U."/>
            <person name="Martens C."/>
            <person name="Maumus F."/>
            <person name="Otillar R.P."/>
            <person name="Rayko E."/>
            <person name="Salamov A."/>
            <person name="Vandepoele K."/>
            <person name="Beszteri B."/>
            <person name="Gruber A."/>
            <person name="Heijde M."/>
            <person name="Katinka M."/>
            <person name="Mock T."/>
            <person name="Valentin K."/>
            <person name="Verret F."/>
            <person name="Berges J.A."/>
            <person name="Brownlee C."/>
            <person name="Cadoret J.P."/>
            <person name="Chiovitti A."/>
            <person name="Choi C.J."/>
            <person name="Coesel S."/>
            <person name="De Martino A."/>
            <person name="Detter J.C."/>
            <person name="Durkin C."/>
            <person name="Falciatore A."/>
            <person name="Fournet J."/>
            <person name="Haruta M."/>
            <person name="Huysman M.J."/>
            <person name="Jenkins B.D."/>
            <person name="Jiroutova K."/>
            <person name="Jorgensen R.E."/>
            <person name="Joubert Y."/>
            <person name="Kaplan A."/>
            <person name="Kroger N."/>
            <person name="Kroth P.G."/>
            <person name="La Roche J."/>
            <person name="Lindquist E."/>
            <person name="Lommer M."/>
            <person name="Martin-Jezequel V."/>
            <person name="Lopez P.J."/>
            <person name="Lucas S."/>
            <person name="Mangogna M."/>
            <person name="McGinnis K."/>
            <person name="Medlin L.K."/>
            <person name="Montsant A."/>
            <person name="Oudot-Le Secq M.P."/>
            <person name="Napoli C."/>
            <person name="Obornik M."/>
            <person name="Parker M.S."/>
            <person name="Petit J.L."/>
            <person name="Porcel B.M."/>
            <person name="Poulsen N."/>
            <person name="Robison M."/>
            <person name="Rychlewski L."/>
            <person name="Rynearson T.A."/>
            <person name="Schmutz J."/>
            <person name="Shapiro H."/>
            <person name="Siaut M."/>
            <person name="Stanley M."/>
            <person name="Sussman M.R."/>
            <person name="Taylor A.R."/>
            <person name="Vardi A."/>
            <person name="von Dassow P."/>
            <person name="Vyverman W."/>
            <person name="Willis A."/>
            <person name="Wyrwicz L.S."/>
            <person name="Rokhsar D.S."/>
            <person name="Weissenbach J."/>
            <person name="Armbrust E.V."/>
            <person name="Green B.R."/>
            <person name="Van de Peer Y."/>
            <person name="Grigoriev I.V."/>
        </authorList>
    </citation>
    <scope>NUCLEOTIDE SEQUENCE [LARGE SCALE GENOMIC DNA]</scope>
    <source>
        <strain evidence="4 5">CCMP1335</strain>
    </source>
</reference>
<evidence type="ECO:0000256" key="3">
    <source>
        <dbReference type="SAM" id="MobiDB-lite"/>
    </source>
</evidence>
<evidence type="ECO:0000313" key="4">
    <source>
        <dbReference type="EMBL" id="EED87125.1"/>
    </source>
</evidence>
<dbReference type="OMA" id="KINANCC"/>
<feature type="region of interest" description="Disordered" evidence="3">
    <location>
        <begin position="976"/>
        <end position="998"/>
    </location>
</feature>
<dbReference type="HOGENOM" id="CLU_246482_0_0_1"/>